<evidence type="ECO:0000256" key="9">
    <source>
        <dbReference type="ARBA" id="ARBA00023242"/>
    </source>
</evidence>
<dbReference type="InterPro" id="IPR047857">
    <property type="entry name" value="Snurportin1_C"/>
</dbReference>
<proteinExistence type="inferred from homology"/>
<feature type="compositionally biased region" description="Polar residues" evidence="14">
    <location>
        <begin position="302"/>
        <end position="315"/>
    </location>
</feature>
<dbReference type="OMA" id="NWYVVPC"/>
<feature type="coiled-coil region" evidence="13">
    <location>
        <begin position="38"/>
        <end position="72"/>
    </location>
</feature>
<dbReference type="PROSITE" id="PS50160">
    <property type="entry name" value="DNA_LIGASE_A3"/>
    <property type="match status" value="1"/>
</dbReference>
<dbReference type="PROSITE" id="PS51214">
    <property type="entry name" value="IBB"/>
    <property type="match status" value="1"/>
</dbReference>
<name>A8X3X3_CAEBR</name>
<evidence type="ECO:0000256" key="11">
    <source>
        <dbReference type="PIRNR" id="PIRNR037955"/>
    </source>
</evidence>
<feature type="site" description="Interaction with m3G-cap structure" evidence="12">
    <location>
        <position position="281"/>
    </location>
</feature>
<evidence type="ECO:0000256" key="12">
    <source>
        <dbReference type="PIRSR" id="PIRSR037955-1"/>
    </source>
</evidence>
<evidence type="ECO:0000256" key="10">
    <source>
        <dbReference type="ARBA" id="ARBA00031454"/>
    </source>
</evidence>
<comment type="subcellular location">
    <subcellularLocation>
        <location evidence="3">Cytoplasm</location>
    </subcellularLocation>
    <subcellularLocation>
        <location evidence="2 11">Nucleus</location>
    </subcellularLocation>
</comment>
<evidence type="ECO:0000256" key="2">
    <source>
        <dbReference type="ARBA" id="ARBA00004123"/>
    </source>
</evidence>
<dbReference type="GeneID" id="8574150"/>
<evidence type="ECO:0000256" key="3">
    <source>
        <dbReference type="ARBA" id="ARBA00004496"/>
    </source>
</evidence>
<evidence type="ECO:0000259" key="15">
    <source>
        <dbReference type="PROSITE" id="PS50160"/>
    </source>
</evidence>
<dbReference type="HOGENOM" id="CLU_056809_0_0_1"/>
<dbReference type="Pfam" id="PF21974">
    <property type="entry name" value="SPN1_m3Gcap_bd"/>
    <property type="match status" value="1"/>
</dbReference>
<keyword evidence="8 11" id="KW-0694">RNA-binding</keyword>
<dbReference type="STRING" id="6238.A8X3X3"/>
<keyword evidence="13" id="KW-0175">Coiled coil</keyword>
<dbReference type="GO" id="GO:0006281">
    <property type="term" value="P:DNA repair"/>
    <property type="evidence" value="ECO:0007669"/>
    <property type="project" value="InterPro"/>
</dbReference>
<feature type="domain" description="IBB" evidence="16">
    <location>
        <begin position="17"/>
        <end position="79"/>
    </location>
</feature>
<dbReference type="GO" id="GO:0003723">
    <property type="term" value="F:RNA binding"/>
    <property type="evidence" value="ECO:0007669"/>
    <property type="project" value="UniProtKB-KW"/>
</dbReference>
<keyword evidence="6 11" id="KW-0813">Transport</keyword>
<evidence type="ECO:0000313" key="18">
    <source>
        <dbReference type="Proteomes" id="UP000008549"/>
    </source>
</evidence>
<dbReference type="CTD" id="8574150"/>
<dbReference type="WormBase" id="CBG07011">
    <property type="protein sequence ID" value="CBP44862"/>
    <property type="gene ID" value="WBGene00029186"/>
</dbReference>
<feature type="compositionally biased region" description="Basic and acidic residues" evidence="14">
    <location>
        <begin position="323"/>
        <end position="332"/>
    </location>
</feature>
<dbReference type="InParanoid" id="A8X3X3"/>
<protein>
    <recommendedName>
        <fullName evidence="5 11">Snurportin-1</fullName>
    </recommendedName>
    <alternativeName>
        <fullName evidence="10 11">RNA U transporter 1</fullName>
    </alternativeName>
</protein>
<gene>
    <name evidence="17 19" type="ORF">CBG07011</name>
    <name evidence="17" type="ORF">CBG_07011</name>
</gene>
<keyword evidence="9 11" id="KW-0539">Nucleus</keyword>
<keyword evidence="7" id="KW-0963">Cytoplasm</keyword>
<evidence type="ECO:0000259" key="16">
    <source>
        <dbReference type="PROSITE" id="PS51214"/>
    </source>
</evidence>
<dbReference type="GO" id="GO:0003910">
    <property type="term" value="F:DNA ligase (ATP) activity"/>
    <property type="evidence" value="ECO:0007669"/>
    <property type="project" value="InterPro"/>
</dbReference>
<comment type="similarity">
    <text evidence="4 11">Belongs to the snurportin family.</text>
</comment>
<dbReference type="GO" id="GO:0006606">
    <property type="term" value="P:protein import into nucleus"/>
    <property type="evidence" value="ECO:0007669"/>
    <property type="project" value="UniProtKB-UniRule"/>
</dbReference>
<evidence type="ECO:0000313" key="17">
    <source>
        <dbReference type="EMBL" id="CAP27333.2"/>
    </source>
</evidence>
<dbReference type="Pfam" id="PF11538">
    <property type="entry name" value="Snurportin1"/>
    <property type="match status" value="1"/>
</dbReference>
<evidence type="ECO:0000256" key="7">
    <source>
        <dbReference type="ARBA" id="ARBA00022490"/>
    </source>
</evidence>
<keyword evidence="18" id="KW-1185">Reference proteome</keyword>
<feature type="region of interest" description="Disordered" evidence="14">
    <location>
        <begin position="302"/>
        <end position="332"/>
    </location>
</feature>
<sequence>MGDDLDALTSQLSGGFQVDPAALALNVAGEHPRYSQFKNLSKAAEQQAKRRQEKLERQKNGLFDKMMKLRNLAFDDVTSDEEDDEEATTEAHESHHVGKYNKFGRYADKLMLSEWLVDIPETLSEEWTMVMAPIGKRCLVVASRGFTTAYNKAGRQVGQFQSRLPGGNSRSKHQSWTILDCIYSNHVYYVLDLLSWNAHEYAENPYDFRQFMLQSKLDETPELKMSTAGFRNIFVLAPRCKCSREDMAQLLAKENDLRLDGLLFYHKSVVYEPGQSPLVGWLKPWMLPEILNVSIPEKYQQESKGQSSAQFIESFNQKHKHQSKIDRTMEQD</sequence>
<dbReference type="InterPro" id="IPR002652">
    <property type="entry name" value="Importin-a_IBB"/>
</dbReference>
<dbReference type="GO" id="GO:0005524">
    <property type="term" value="F:ATP binding"/>
    <property type="evidence" value="ECO:0007669"/>
    <property type="project" value="InterPro"/>
</dbReference>
<dbReference type="GO" id="GO:0005634">
    <property type="term" value="C:nucleus"/>
    <property type="evidence" value="ECO:0007669"/>
    <property type="project" value="UniProtKB-SubCell"/>
</dbReference>
<dbReference type="eggNOG" id="KOG3132">
    <property type="taxonomic scope" value="Eukaryota"/>
</dbReference>
<dbReference type="CDD" id="cd09232">
    <property type="entry name" value="Snurportin-1_C"/>
    <property type="match status" value="1"/>
</dbReference>
<dbReference type="GO" id="GO:0061015">
    <property type="term" value="P:snRNA import into nucleus"/>
    <property type="evidence" value="ECO:0007669"/>
    <property type="project" value="UniProtKB-UniRule"/>
</dbReference>
<dbReference type="Proteomes" id="UP000008549">
    <property type="component" value="Unassembled WGS sequence"/>
</dbReference>
<feature type="site" description="Interaction with m3G-cap structure" evidence="12">
    <location>
        <position position="152"/>
    </location>
</feature>
<reference evidence="17 18" key="2">
    <citation type="journal article" date="2011" name="PLoS Genet.">
        <title>Caenorhabditis briggsae recombinant inbred line genotypes reveal inter-strain incompatibility and the evolution of recombination.</title>
        <authorList>
            <person name="Ross J.A."/>
            <person name="Koboldt D.C."/>
            <person name="Staisch J.E."/>
            <person name="Chamberlin H.M."/>
            <person name="Gupta B.P."/>
            <person name="Miller R.D."/>
            <person name="Baird S.E."/>
            <person name="Haag E.S."/>
        </authorList>
    </citation>
    <scope>NUCLEOTIDE SEQUENCE [LARGE SCALE GENOMIC DNA]</scope>
    <source>
        <strain evidence="17 18">AF16</strain>
    </source>
</reference>
<evidence type="ECO:0000256" key="4">
    <source>
        <dbReference type="ARBA" id="ARBA00007540"/>
    </source>
</evidence>
<dbReference type="EMBL" id="HE600960">
    <property type="protein sequence ID" value="CAP27333.2"/>
    <property type="molecule type" value="Genomic_DNA"/>
</dbReference>
<dbReference type="AlphaFoldDB" id="A8X3X3"/>
<evidence type="ECO:0000313" key="19">
    <source>
        <dbReference type="WormBase" id="CBG07011"/>
    </source>
</evidence>
<accession>A8X3X3</accession>
<evidence type="ECO:0000256" key="1">
    <source>
        <dbReference type="ARBA" id="ARBA00003975"/>
    </source>
</evidence>
<dbReference type="PIRSF" id="PIRSF037955">
    <property type="entry name" value="Snurportin-1"/>
    <property type="match status" value="1"/>
</dbReference>
<dbReference type="PANTHER" id="PTHR13403">
    <property type="entry name" value="SNURPORTIN1 RNUT1 PROTEIN RNA, U TRANSPORTER 1"/>
    <property type="match status" value="1"/>
</dbReference>
<dbReference type="RefSeq" id="XP_045093415.1">
    <property type="nucleotide sequence ID" value="XM_045243232.1"/>
</dbReference>
<evidence type="ECO:0000256" key="5">
    <source>
        <dbReference type="ARBA" id="ARBA00016034"/>
    </source>
</evidence>
<dbReference type="GO" id="GO:0006310">
    <property type="term" value="P:DNA recombination"/>
    <property type="evidence" value="ECO:0007669"/>
    <property type="project" value="InterPro"/>
</dbReference>
<evidence type="ECO:0000256" key="14">
    <source>
        <dbReference type="SAM" id="MobiDB-lite"/>
    </source>
</evidence>
<feature type="domain" description="ATP-dependent DNA ligase family profile" evidence="15">
    <location>
        <begin position="188"/>
        <end position="283"/>
    </location>
</feature>
<evidence type="ECO:0000256" key="13">
    <source>
        <dbReference type="SAM" id="Coils"/>
    </source>
</evidence>
<evidence type="ECO:0000256" key="6">
    <source>
        <dbReference type="ARBA" id="ARBA00022448"/>
    </source>
</evidence>
<dbReference type="FunCoup" id="A8X3X3">
    <property type="interactions" value="2382"/>
</dbReference>
<organism evidence="17 18">
    <name type="scientific">Caenorhabditis briggsae</name>
    <dbReference type="NCBI Taxonomy" id="6238"/>
    <lineage>
        <taxon>Eukaryota</taxon>
        <taxon>Metazoa</taxon>
        <taxon>Ecdysozoa</taxon>
        <taxon>Nematoda</taxon>
        <taxon>Chromadorea</taxon>
        <taxon>Rhabditida</taxon>
        <taxon>Rhabditina</taxon>
        <taxon>Rhabditomorpha</taxon>
        <taxon>Rhabditoidea</taxon>
        <taxon>Rhabditidae</taxon>
        <taxon>Peloderinae</taxon>
        <taxon>Caenorhabditis</taxon>
    </lineage>
</organism>
<dbReference type="Gene3D" id="3.30.470.30">
    <property type="entry name" value="DNA ligase/mRNA capping enzyme"/>
    <property type="match status" value="1"/>
</dbReference>
<dbReference type="InterPro" id="IPR024721">
    <property type="entry name" value="Snurportin-1_N"/>
</dbReference>
<dbReference type="GO" id="GO:0005737">
    <property type="term" value="C:cytoplasm"/>
    <property type="evidence" value="ECO:0007669"/>
    <property type="project" value="UniProtKB-SubCell"/>
</dbReference>
<evidence type="ECO:0000256" key="8">
    <source>
        <dbReference type="ARBA" id="ARBA00022884"/>
    </source>
</evidence>
<feature type="site" description="Interaction with m3G-cap structure" evidence="12">
    <location>
        <position position="113"/>
    </location>
</feature>
<comment type="function">
    <text evidence="1 11">Functions as an U snRNP-specific nuclear import adapter. Involved in the trimethylguanosine (m3G)-cap-dependent nuclear import of U snRNPs. Binds specifically to the terminal m3G-cap U snRNAs.</text>
</comment>
<reference evidence="17 18" key="1">
    <citation type="journal article" date="2003" name="PLoS Biol.">
        <title>The genome sequence of Caenorhabditis briggsae: a platform for comparative genomics.</title>
        <authorList>
            <person name="Stein L.D."/>
            <person name="Bao Z."/>
            <person name="Blasiar D."/>
            <person name="Blumenthal T."/>
            <person name="Brent M.R."/>
            <person name="Chen N."/>
            <person name="Chinwalla A."/>
            <person name="Clarke L."/>
            <person name="Clee C."/>
            <person name="Coghlan A."/>
            <person name="Coulson A."/>
            <person name="D'Eustachio P."/>
            <person name="Fitch D.H."/>
            <person name="Fulton L.A."/>
            <person name="Fulton R.E."/>
            <person name="Griffiths-Jones S."/>
            <person name="Harris T.W."/>
            <person name="Hillier L.W."/>
            <person name="Kamath R."/>
            <person name="Kuwabara P.E."/>
            <person name="Mardis E.R."/>
            <person name="Marra M.A."/>
            <person name="Miner T.L."/>
            <person name="Minx P."/>
            <person name="Mullikin J.C."/>
            <person name="Plumb R.W."/>
            <person name="Rogers J."/>
            <person name="Schein J.E."/>
            <person name="Sohrmann M."/>
            <person name="Spieth J."/>
            <person name="Stajich J.E."/>
            <person name="Wei C."/>
            <person name="Willey D."/>
            <person name="Wilson R.K."/>
            <person name="Durbin R."/>
            <person name="Waterston R.H."/>
        </authorList>
    </citation>
    <scope>NUCLEOTIDE SEQUENCE [LARGE SCALE GENOMIC DNA]</scope>
    <source>
        <strain evidence="17 18">AF16</strain>
    </source>
</reference>
<dbReference type="InterPro" id="IPR012310">
    <property type="entry name" value="DNA_ligase_ATP-dep_cent"/>
</dbReference>
<dbReference type="SUPFAM" id="SSF56091">
    <property type="entry name" value="DNA ligase/mRNA capping enzyme, catalytic domain"/>
    <property type="match status" value="1"/>
</dbReference>
<dbReference type="PANTHER" id="PTHR13403:SF6">
    <property type="entry name" value="SNURPORTIN-1"/>
    <property type="match status" value="1"/>
</dbReference>
<dbReference type="KEGG" id="cbr:CBG_07011"/>
<dbReference type="InterPro" id="IPR017336">
    <property type="entry name" value="Snurportin-1"/>
</dbReference>
<dbReference type="GO" id="GO:0061608">
    <property type="term" value="F:nuclear import signal receptor activity"/>
    <property type="evidence" value="ECO:0007669"/>
    <property type="project" value="InterPro"/>
</dbReference>